<keyword evidence="2" id="KW-1185">Reference proteome</keyword>
<protein>
    <submittedName>
        <fullName evidence="1">Uncharacterized protein</fullName>
    </submittedName>
</protein>
<evidence type="ECO:0000313" key="1">
    <source>
        <dbReference type="EMBL" id="OAQ22698.1"/>
    </source>
</evidence>
<gene>
    <name evidence="1" type="ORF">K457DRAFT_143262</name>
</gene>
<organism evidence="1 2">
    <name type="scientific">Linnemannia elongata AG-77</name>
    <dbReference type="NCBI Taxonomy" id="1314771"/>
    <lineage>
        <taxon>Eukaryota</taxon>
        <taxon>Fungi</taxon>
        <taxon>Fungi incertae sedis</taxon>
        <taxon>Mucoromycota</taxon>
        <taxon>Mortierellomycotina</taxon>
        <taxon>Mortierellomycetes</taxon>
        <taxon>Mortierellales</taxon>
        <taxon>Mortierellaceae</taxon>
        <taxon>Linnemannia</taxon>
    </lineage>
</organism>
<dbReference type="Proteomes" id="UP000078512">
    <property type="component" value="Unassembled WGS sequence"/>
</dbReference>
<sequence>MYWRYTSLFSGSYLMEYFDSDQRLFSLASNAKVFATSRSDFSRSHSSARCF</sequence>
<evidence type="ECO:0000313" key="2">
    <source>
        <dbReference type="Proteomes" id="UP000078512"/>
    </source>
</evidence>
<name>A0A197JCF1_9FUNG</name>
<proteinExistence type="predicted"/>
<accession>A0A197JCF1</accession>
<reference evidence="1 2" key="1">
    <citation type="submission" date="2016-05" db="EMBL/GenBank/DDBJ databases">
        <title>Genome sequencing reveals origins of a unique bacterial endosymbiosis in the earliest lineages of terrestrial Fungi.</title>
        <authorList>
            <consortium name="DOE Joint Genome Institute"/>
            <person name="Uehling J."/>
            <person name="Gryganskyi A."/>
            <person name="Hameed K."/>
            <person name="Tschaplinski T."/>
            <person name="Misztal P."/>
            <person name="Wu S."/>
            <person name="Desiro A."/>
            <person name="Vande Pol N."/>
            <person name="Du Z.-Y."/>
            <person name="Zienkiewicz A."/>
            <person name="Zienkiewicz K."/>
            <person name="Morin E."/>
            <person name="Tisserant E."/>
            <person name="Splivallo R."/>
            <person name="Hainaut M."/>
            <person name="Henrissat B."/>
            <person name="Ohm R."/>
            <person name="Kuo A."/>
            <person name="Yan J."/>
            <person name="Lipzen A."/>
            <person name="Nolan M."/>
            <person name="Labutti K."/>
            <person name="Barry K."/>
            <person name="Goldstein A."/>
            <person name="Labbe J."/>
            <person name="Schadt C."/>
            <person name="Tuskan G."/>
            <person name="Grigoriev I."/>
            <person name="Martin F."/>
            <person name="Vilgalys R."/>
            <person name="Bonito G."/>
        </authorList>
    </citation>
    <scope>NUCLEOTIDE SEQUENCE [LARGE SCALE GENOMIC DNA]</scope>
    <source>
        <strain evidence="1 2">AG-77</strain>
    </source>
</reference>
<dbReference type="AlphaFoldDB" id="A0A197JCF1"/>
<dbReference type="EMBL" id="KV442147">
    <property type="protein sequence ID" value="OAQ22698.1"/>
    <property type="molecule type" value="Genomic_DNA"/>
</dbReference>